<name>A0ABD5YKF3_9EURY</name>
<dbReference type="AlphaFoldDB" id="A0ABD5YKF3"/>
<evidence type="ECO:0008006" key="3">
    <source>
        <dbReference type="Google" id="ProtNLM"/>
    </source>
</evidence>
<proteinExistence type="predicted"/>
<evidence type="ECO:0000313" key="2">
    <source>
        <dbReference type="Proteomes" id="UP001596390"/>
    </source>
</evidence>
<accession>A0ABD5YKF3</accession>
<sequence>MHRFPPLPDLDAPETPDDLLQGHLWLLELIDGTGLRFSMDESGLLRFGGPEATYADLDAVPIALRPAVRGVRERFDREALRSAVDEPAGVTFLGVATRRRGTDYDWDRIPPFLGTDVWVGAADEATAREGAGARAGEGTFRPPDAAAAIFDGIGLEPVNAVAREVNARDFDPDDYAVPASAWRDGPAAGVVVRNKRGGRGMIRRAGDDADPLVGDERAADGRDGCPADLEELAATHAVSKRFEPIVAALERRGEPATVDGLADRTLEAVARETALQFGEGETGPHEVDIARFRASVVDRARAFLDERRGGSGGAASLGRTDEE</sequence>
<organism evidence="1 2">
    <name type="scientific">Halorubrum yunnanense</name>
    <dbReference type="NCBI Taxonomy" id="1526162"/>
    <lineage>
        <taxon>Archaea</taxon>
        <taxon>Methanobacteriati</taxon>
        <taxon>Methanobacteriota</taxon>
        <taxon>Stenosarchaea group</taxon>
        <taxon>Halobacteria</taxon>
        <taxon>Halobacteriales</taxon>
        <taxon>Haloferacaceae</taxon>
        <taxon>Halorubrum</taxon>
    </lineage>
</organism>
<evidence type="ECO:0000313" key="1">
    <source>
        <dbReference type="EMBL" id="MFC7186915.1"/>
    </source>
</evidence>
<gene>
    <name evidence="1" type="ORF">ACFQMK_08455</name>
</gene>
<dbReference type="Proteomes" id="UP001596390">
    <property type="component" value="Unassembled WGS sequence"/>
</dbReference>
<protein>
    <recommendedName>
        <fullName evidence="3">RNA ligase domain-containing protein</fullName>
    </recommendedName>
</protein>
<dbReference type="EMBL" id="JBHSZZ010000031">
    <property type="protein sequence ID" value="MFC7186915.1"/>
    <property type="molecule type" value="Genomic_DNA"/>
</dbReference>
<dbReference type="RefSeq" id="WP_267663940.1">
    <property type="nucleotide sequence ID" value="NZ_JAODIX010000031.1"/>
</dbReference>
<keyword evidence="2" id="KW-1185">Reference proteome</keyword>
<reference evidence="1 2" key="1">
    <citation type="journal article" date="2019" name="Int. J. Syst. Evol. Microbiol.">
        <title>The Global Catalogue of Microorganisms (GCM) 10K type strain sequencing project: providing services to taxonomists for standard genome sequencing and annotation.</title>
        <authorList>
            <consortium name="The Broad Institute Genomics Platform"/>
            <consortium name="The Broad Institute Genome Sequencing Center for Infectious Disease"/>
            <person name="Wu L."/>
            <person name="Ma J."/>
        </authorList>
    </citation>
    <scope>NUCLEOTIDE SEQUENCE [LARGE SCALE GENOMIC DNA]</scope>
    <source>
        <strain evidence="1 2">Q85</strain>
    </source>
</reference>
<comment type="caution">
    <text evidence="1">The sequence shown here is derived from an EMBL/GenBank/DDBJ whole genome shotgun (WGS) entry which is preliminary data.</text>
</comment>